<keyword evidence="1" id="KW-0521">NADP</keyword>
<dbReference type="InterPro" id="IPR036291">
    <property type="entry name" value="NAD(P)-bd_dom_sf"/>
</dbReference>
<dbReference type="RefSeq" id="WP_306060468.1">
    <property type="nucleotide sequence ID" value="NZ_CP120997.1"/>
</dbReference>
<evidence type="ECO:0000259" key="2">
    <source>
        <dbReference type="Pfam" id="PF13460"/>
    </source>
</evidence>
<accession>A0ABY9HTL3</accession>
<dbReference type="Proteomes" id="UP001239522">
    <property type="component" value="Chromosome"/>
</dbReference>
<evidence type="ECO:0000313" key="4">
    <source>
        <dbReference type="Proteomes" id="UP001239522"/>
    </source>
</evidence>
<protein>
    <submittedName>
        <fullName evidence="3">NAD(P)H-binding protein</fullName>
    </submittedName>
</protein>
<organism evidence="3 4">
    <name type="scientific">Streptomyces castrisilvae</name>
    <dbReference type="NCBI Taxonomy" id="3033811"/>
    <lineage>
        <taxon>Bacteria</taxon>
        <taxon>Bacillati</taxon>
        <taxon>Actinomycetota</taxon>
        <taxon>Actinomycetes</taxon>
        <taxon>Kitasatosporales</taxon>
        <taxon>Streptomycetaceae</taxon>
        <taxon>Streptomyces</taxon>
    </lineage>
</organism>
<dbReference type="InterPro" id="IPR051164">
    <property type="entry name" value="NmrA-like_oxidored"/>
</dbReference>
<feature type="domain" description="NAD(P)-binding" evidence="2">
    <location>
        <begin position="7"/>
        <end position="169"/>
    </location>
</feature>
<evidence type="ECO:0000256" key="1">
    <source>
        <dbReference type="ARBA" id="ARBA00022857"/>
    </source>
</evidence>
<evidence type="ECO:0000313" key="3">
    <source>
        <dbReference type="EMBL" id="WLQ37912.1"/>
    </source>
</evidence>
<sequence length="247" mass="25998">MKITVIGGTGLIGSQLVTRLREGGHTVVPASLSTGVDLLTGEGLDAAVEGAETVVNVTNSPTFDAASPDFFRTSMGRLLTAGERAGVRHQVILSIVGVDQVPQLDYYRAKTLQEELLRNGPTAYSIVRATQFFEFMDAVMSWTSDEQTVRLPGTRVQPIATADVVAALADVATAEPLDGTVDVAGPDVFPLDEIGRLTLAARQDRRAVVTDGEAGMFAAVDGDVLIAGPGARIAPTSYKEWLAAGSR</sequence>
<name>A0ABY9HTL3_9ACTN</name>
<dbReference type="Gene3D" id="3.40.50.720">
    <property type="entry name" value="NAD(P)-binding Rossmann-like Domain"/>
    <property type="match status" value="1"/>
</dbReference>
<dbReference type="Pfam" id="PF13460">
    <property type="entry name" value="NAD_binding_10"/>
    <property type="match status" value="1"/>
</dbReference>
<dbReference type="SUPFAM" id="SSF51735">
    <property type="entry name" value="NAD(P)-binding Rossmann-fold domains"/>
    <property type="match status" value="1"/>
</dbReference>
<dbReference type="PANTHER" id="PTHR42748:SF3">
    <property type="entry name" value="BLL4366 PROTEIN"/>
    <property type="match status" value="1"/>
</dbReference>
<keyword evidence="4" id="KW-1185">Reference proteome</keyword>
<gene>
    <name evidence="3" type="ORF">P8A18_32695</name>
</gene>
<dbReference type="EMBL" id="CP120997">
    <property type="protein sequence ID" value="WLQ37912.1"/>
    <property type="molecule type" value="Genomic_DNA"/>
</dbReference>
<dbReference type="PANTHER" id="PTHR42748">
    <property type="entry name" value="NITROGEN METABOLITE REPRESSION PROTEIN NMRA FAMILY MEMBER"/>
    <property type="match status" value="1"/>
</dbReference>
<reference evidence="3 4" key="1">
    <citation type="submission" date="2023-03" db="EMBL/GenBank/DDBJ databases">
        <title>Isolation and description of six Streptomyces strains from soil environments, able to metabolize different microbial glucans.</title>
        <authorList>
            <person name="Widen T."/>
            <person name="Larsbrink J."/>
        </authorList>
    </citation>
    <scope>NUCLEOTIDE SEQUENCE [LARGE SCALE GENOMIC DNA]</scope>
    <source>
        <strain evidence="3 4">Mut1</strain>
    </source>
</reference>
<dbReference type="InterPro" id="IPR016040">
    <property type="entry name" value="NAD(P)-bd_dom"/>
</dbReference>
<proteinExistence type="predicted"/>